<dbReference type="GO" id="GO:0000977">
    <property type="term" value="F:RNA polymerase II transcription regulatory region sequence-specific DNA binding"/>
    <property type="evidence" value="ECO:0007669"/>
    <property type="project" value="UniProtKB-ARBA"/>
</dbReference>
<dbReference type="Gene3D" id="1.20.1050.20">
    <property type="entry name" value="STAT transcription factor, all-alpha domain"/>
    <property type="match status" value="1"/>
</dbReference>
<feature type="domain" description="STAT transcription factor DNA-binding" evidence="15">
    <location>
        <begin position="181"/>
        <end position="317"/>
    </location>
</feature>
<dbReference type="InterPro" id="IPR048988">
    <property type="entry name" value="STAT_linker"/>
</dbReference>
<evidence type="ECO:0000259" key="15">
    <source>
        <dbReference type="Pfam" id="PF02864"/>
    </source>
</evidence>
<evidence type="ECO:0000256" key="8">
    <source>
        <dbReference type="ARBA" id="ARBA00023125"/>
    </source>
</evidence>
<dbReference type="InterPro" id="IPR000980">
    <property type="entry name" value="SH2"/>
</dbReference>
<dbReference type="InterPro" id="IPR036860">
    <property type="entry name" value="SH2_dom_sf"/>
</dbReference>
<dbReference type="FunFam" id="1.10.238.10:FF:000029">
    <property type="entry name" value="Signal transducer and transcription activator 6"/>
    <property type="match status" value="1"/>
</dbReference>
<comment type="similarity">
    <text evidence="3">Belongs to the transcription factor STAT family.</text>
</comment>
<keyword evidence="6" id="KW-0727">SH2 domain</keyword>
<evidence type="ECO:0000256" key="9">
    <source>
        <dbReference type="ARBA" id="ARBA00023159"/>
    </source>
</evidence>
<keyword evidence="4" id="KW-0963">Cytoplasm</keyword>
<keyword evidence="12" id="KW-0472">Membrane</keyword>
<feature type="domain" description="STAT transcription factor all-alpha" evidence="14">
    <location>
        <begin position="96"/>
        <end position="151"/>
    </location>
</feature>
<dbReference type="GO" id="GO:0005634">
    <property type="term" value="C:nucleus"/>
    <property type="evidence" value="ECO:0007669"/>
    <property type="project" value="UniProtKB-SubCell"/>
</dbReference>
<evidence type="ECO:0000256" key="4">
    <source>
        <dbReference type="ARBA" id="ARBA00022490"/>
    </source>
</evidence>
<evidence type="ECO:0000256" key="7">
    <source>
        <dbReference type="ARBA" id="ARBA00023015"/>
    </source>
</evidence>
<evidence type="ECO:0000256" key="1">
    <source>
        <dbReference type="ARBA" id="ARBA00004123"/>
    </source>
</evidence>
<dbReference type="PANTHER" id="PTHR11801">
    <property type="entry name" value="SIGNAL TRANSDUCER AND ACTIVATOR OF TRANSCRIPTION"/>
    <property type="match status" value="1"/>
</dbReference>
<protein>
    <submittedName>
        <fullName evidence="17">Signal transducer and activator of transcription 6</fullName>
    </submittedName>
</protein>
<evidence type="ECO:0000256" key="2">
    <source>
        <dbReference type="ARBA" id="ARBA00004496"/>
    </source>
</evidence>
<keyword evidence="7" id="KW-0805">Transcription regulation</keyword>
<reference evidence="17" key="2">
    <citation type="submission" date="2025-09" db="UniProtKB">
        <authorList>
            <consortium name="Ensembl"/>
        </authorList>
    </citation>
    <scope>IDENTIFICATION</scope>
</reference>
<dbReference type="SUPFAM" id="SSF47655">
    <property type="entry name" value="STAT"/>
    <property type="match status" value="1"/>
</dbReference>
<dbReference type="InterPro" id="IPR012345">
    <property type="entry name" value="STAT_TF_DNA-bd_N"/>
</dbReference>
<dbReference type="InterPro" id="IPR008967">
    <property type="entry name" value="p53-like_TF_DNA-bd_sf"/>
</dbReference>
<evidence type="ECO:0000259" key="14">
    <source>
        <dbReference type="Pfam" id="PF01017"/>
    </source>
</evidence>
<evidence type="ECO:0000256" key="6">
    <source>
        <dbReference type="ARBA" id="ARBA00022999"/>
    </source>
</evidence>
<keyword evidence="5" id="KW-0597">Phosphoprotein</keyword>
<feature type="transmembrane region" description="Helical" evidence="12">
    <location>
        <begin position="12"/>
        <end position="28"/>
    </location>
</feature>
<dbReference type="SUPFAM" id="SSF55550">
    <property type="entry name" value="SH2 domain"/>
    <property type="match status" value="1"/>
</dbReference>
<dbReference type="Proteomes" id="UP000694406">
    <property type="component" value="Unplaced"/>
</dbReference>
<keyword evidence="12" id="KW-1133">Transmembrane helix</keyword>
<evidence type="ECO:0000259" key="13">
    <source>
        <dbReference type="Pfam" id="PF00017"/>
    </source>
</evidence>
<evidence type="ECO:0000313" key="18">
    <source>
        <dbReference type="Proteomes" id="UP000694406"/>
    </source>
</evidence>
<evidence type="ECO:0000256" key="11">
    <source>
        <dbReference type="ARBA" id="ARBA00023242"/>
    </source>
</evidence>
<dbReference type="AlphaFoldDB" id="A0A8C5S8S7"/>
<dbReference type="Gene3D" id="3.30.505.10">
    <property type="entry name" value="SH2 domain"/>
    <property type="match status" value="1"/>
</dbReference>
<keyword evidence="11" id="KW-0539">Nucleus</keyword>
<evidence type="ECO:0000259" key="16">
    <source>
        <dbReference type="Pfam" id="PF21354"/>
    </source>
</evidence>
<evidence type="ECO:0000313" key="17">
    <source>
        <dbReference type="Ensembl" id="ENSLLTP00000014766.1"/>
    </source>
</evidence>
<keyword evidence="18" id="KW-1185">Reference proteome</keyword>
<comment type="subcellular location">
    <subcellularLocation>
        <location evidence="2">Cytoplasm</location>
    </subcellularLocation>
    <subcellularLocation>
        <location evidence="1">Nucleus</location>
    </subcellularLocation>
</comment>
<organism evidence="17 18">
    <name type="scientific">Laticauda laticaudata</name>
    <name type="common">Blue-ringed sea krait</name>
    <name type="synonym">Blue-lipped sea krait</name>
    <dbReference type="NCBI Taxonomy" id="8630"/>
    <lineage>
        <taxon>Eukaryota</taxon>
        <taxon>Metazoa</taxon>
        <taxon>Chordata</taxon>
        <taxon>Craniata</taxon>
        <taxon>Vertebrata</taxon>
        <taxon>Euteleostomi</taxon>
        <taxon>Lepidosauria</taxon>
        <taxon>Squamata</taxon>
        <taxon>Bifurcata</taxon>
        <taxon>Unidentata</taxon>
        <taxon>Episquamata</taxon>
        <taxon>Toxicofera</taxon>
        <taxon>Serpentes</taxon>
        <taxon>Colubroidea</taxon>
        <taxon>Elapidae</taxon>
        <taxon>Laticaudinae</taxon>
        <taxon>Laticauda</taxon>
    </lineage>
</organism>
<dbReference type="Pfam" id="PF01017">
    <property type="entry name" value="STAT_alpha"/>
    <property type="match status" value="1"/>
</dbReference>
<name>A0A8C5S8S7_LATLA</name>
<gene>
    <name evidence="17" type="primary">STAT6</name>
</gene>
<feature type="domain" description="Signal transducer and activator of transcription linker" evidence="16">
    <location>
        <begin position="340"/>
        <end position="422"/>
    </location>
</feature>
<reference evidence="17" key="1">
    <citation type="submission" date="2025-08" db="UniProtKB">
        <authorList>
            <consortium name="Ensembl"/>
        </authorList>
    </citation>
    <scope>IDENTIFICATION</scope>
</reference>
<keyword evidence="8" id="KW-0238">DNA-binding</keyword>
<dbReference type="GO" id="GO:0001228">
    <property type="term" value="F:DNA-binding transcription activator activity, RNA polymerase II-specific"/>
    <property type="evidence" value="ECO:0007669"/>
    <property type="project" value="UniProtKB-ARBA"/>
</dbReference>
<proteinExistence type="inferred from homology"/>
<evidence type="ECO:0000256" key="12">
    <source>
        <dbReference type="SAM" id="Phobius"/>
    </source>
</evidence>
<dbReference type="Pfam" id="PF02864">
    <property type="entry name" value="STAT_bind"/>
    <property type="match status" value="1"/>
</dbReference>
<dbReference type="SUPFAM" id="SSF49417">
    <property type="entry name" value="p53-like transcription factors"/>
    <property type="match status" value="1"/>
</dbReference>
<dbReference type="FunFam" id="2.60.40.630:FF:000003">
    <property type="entry name" value="Signal transducer and transcription activator 6"/>
    <property type="match status" value="1"/>
</dbReference>
<dbReference type="InterPro" id="IPR013801">
    <property type="entry name" value="STAT_TF_DNA-bd"/>
</dbReference>
<dbReference type="InterPro" id="IPR013800">
    <property type="entry name" value="STAT_TF_alpha"/>
</dbReference>
<keyword evidence="12" id="KW-0812">Transmembrane</keyword>
<evidence type="ECO:0000256" key="3">
    <source>
        <dbReference type="ARBA" id="ARBA00005586"/>
    </source>
</evidence>
<dbReference type="Pfam" id="PF21354">
    <property type="entry name" value="STAT_linker"/>
    <property type="match status" value="1"/>
</dbReference>
<accession>A0A8C5S8S7</accession>
<keyword evidence="10" id="KW-0804">Transcription</keyword>
<dbReference type="Gene3D" id="2.60.40.630">
    <property type="entry name" value="STAT transcription factor, DNA-binding domain"/>
    <property type="match status" value="1"/>
</dbReference>
<dbReference type="GO" id="GO:0007166">
    <property type="term" value="P:cell surface receptor signaling pathway"/>
    <property type="evidence" value="ECO:0007669"/>
    <property type="project" value="UniProtKB-ARBA"/>
</dbReference>
<dbReference type="GO" id="GO:0005737">
    <property type="term" value="C:cytoplasm"/>
    <property type="evidence" value="ECO:0007669"/>
    <property type="project" value="UniProtKB-SubCell"/>
</dbReference>
<feature type="domain" description="SH2" evidence="13">
    <location>
        <begin position="442"/>
        <end position="481"/>
    </location>
</feature>
<evidence type="ECO:0000256" key="5">
    <source>
        <dbReference type="ARBA" id="ARBA00022553"/>
    </source>
</evidence>
<dbReference type="InterPro" id="IPR015988">
    <property type="entry name" value="STAT_TF_CC"/>
</dbReference>
<dbReference type="InterPro" id="IPR001217">
    <property type="entry name" value="STAT"/>
</dbReference>
<keyword evidence="9" id="KW-0010">Activator</keyword>
<sequence>MFFRVEKAKAKSGWKFVFYFLFFFFLSLCRFPHFLHVLILSFSLPPSLSLSLTHIHIYIFFHSIQPHTHTQTHRHRHRHIHTSQLIDFRLFMTMDNELEDTKKKVLVRLLIWKRQQQLAGNGNPFDEDLSPLQKRLESLVDILFQFRHQLITSGIELQSHIREHLDDAFNSLIQNSFLVEKQPPQVLKTQTKFQASVRFLLGPQLLKHPATSFLVTADIVTEKQARELTANHSASAFSESTGEIVNNTASLDINVSSNSCTAQFKNLLLKKIKRCDRKSTESVTEEKCAVLFSTTICLGPNQTNFHLKALSLPVVVIVHGNQDNNAKATILWDNAFATPDRIPFVVAERVSWKAMYDTLNQKFLAEVQTTKGLLKDHYFFLAQKIFGDNITTLEELQRCHMSWSQFNKEMLPGRGFTFWQWFEGILDLTKKYLKNYWSDRLIMGFVSKQYVFNYLSNAPAGTFLLRFSDSEIGGISIAYVKYFQDGMPLRRTCTDPCQIEPVEQYYGREAVLK</sequence>
<evidence type="ECO:0000256" key="10">
    <source>
        <dbReference type="ARBA" id="ARBA00023163"/>
    </source>
</evidence>
<dbReference type="Gene3D" id="1.10.238.10">
    <property type="entry name" value="EF-hand"/>
    <property type="match status" value="1"/>
</dbReference>
<dbReference type="GeneTree" id="ENSGT01080000257420"/>
<dbReference type="Ensembl" id="ENSLLTT00000015351.1">
    <property type="protein sequence ID" value="ENSLLTP00000014766.1"/>
    <property type="gene ID" value="ENSLLTG00000011241.1"/>
</dbReference>
<dbReference type="Pfam" id="PF00017">
    <property type="entry name" value="SH2"/>
    <property type="match status" value="1"/>
</dbReference>